<protein>
    <recommendedName>
        <fullName evidence="1">Porin domain-containing protein</fullName>
    </recommendedName>
</protein>
<dbReference type="Gene3D" id="2.40.160.10">
    <property type="entry name" value="Porin"/>
    <property type="match status" value="1"/>
</dbReference>
<dbReference type="EMBL" id="LAJY01000611">
    <property type="protein sequence ID" value="KJV08379.1"/>
    <property type="molecule type" value="Genomic_DNA"/>
</dbReference>
<organism evidence="2 3">
    <name type="scientific">Elstera litoralis</name>
    <dbReference type="NCBI Taxonomy" id="552518"/>
    <lineage>
        <taxon>Bacteria</taxon>
        <taxon>Pseudomonadati</taxon>
        <taxon>Pseudomonadota</taxon>
        <taxon>Alphaproteobacteria</taxon>
        <taxon>Rhodospirillales</taxon>
        <taxon>Rhodospirillaceae</taxon>
        <taxon>Elstera</taxon>
    </lineage>
</organism>
<feature type="domain" description="Porin" evidence="1">
    <location>
        <begin position="2"/>
        <end position="286"/>
    </location>
</feature>
<reference evidence="2 3" key="1">
    <citation type="submission" date="2015-03" db="EMBL/GenBank/DDBJ databases">
        <title>Draft genome sequence of Elstera litoralis.</title>
        <authorList>
            <person name="Rahalkar M.C."/>
            <person name="Dhakephalkar P.K."/>
            <person name="Pore S.D."/>
            <person name="Arora P."/>
            <person name="Kapse N.G."/>
            <person name="Pandit P.S."/>
        </authorList>
    </citation>
    <scope>NUCLEOTIDE SEQUENCE [LARGE SCALE GENOMIC DNA]</scope>
    <source>
        <strain evidence="2 3">Dia-1</strain>
    </source>
</reference>
<name>A0A0F3IS18_9PROT</name>
<keyword evidence="3" id="KW-1185">Reference proteome</keyword>
<proteinExistence type="predicted"/>
<dbReference type="GO" id="GO:0015288">
    <property type="term" value="F:porin activity"/>
    <property type="evidence" value="ECO:0007669"/>
    <property type="project" value="InterPro"/>
</dbReference>
<dbReference type="InterPro" id="IPR033900">
    <property type="entry name" value="Gram_neg_porin_domain"/>
</dbReference>
<evidence type="ECO:0000313" key="3">
    <source>
        <dbReference type="Proteomes" id="UP000033774"/>
    </source>
</evidence>
<dbReference type="Pfam" id="PF13609">
    <property type="entry name" value="Porin_4"/>
    <property type="match status" value="1"/>
</dbReference>
<dbReference type="AlphaFoldDB" id="A0A0F3IS18"/>
<gene>
    <name evidence="2" type="ORF">VZ95_18195</name>
</gene>
<dbReference type="SUPFAM" id="SSF56935">
    <property type="entry name" value="Porins"/>
    <property type="match status" value="1"/>
</dbReference>
<accession>A0A0F3IS18</accession>
<evidence type="ECO:0000259" key="1">
    <source>
        <dbReference type="Pfam" id="PF13609"/>
    </source>
</evidence>
<dbReference type="Proteomes" id="UP000033774">
    <property type="component" value="Unassembled WGS sequence"/>
</dbReference>
<evidence type="ECO:0000313" key="2">
    <source>
        <dbReference type="EMBL" id="KJV08379.1"/>
    </source>
</evidence>
<comment type="caution">
    <text evidence="2">The sequence shown here is derived from an EMBL/GenBank/DDBJ whole genome shotgun (WGS) entry which is preliminary data.</text>
</comment>
<dbReference type="GO" id="GO:0016020">
    <property type="term" value="C:membrane"/>
    <property type="evidence" value="ECO:0007669"/>
    <property type="project" value="InterPro"/>
</dbReference>
<sequence length="315" mass="34229">MDYRLTLKAEAKAENGLTYGFSARLRNNQNDSNQVRQDTLGADTKFIYLSGSWGKIELGDTLAVDSQFEIQAPSVGIGQADYAWGADFGGRYSYYHANEGEFDTKLVYYTPVFAGFQAGISYTPEKGSAGRDNARSKFVTGKGNDYNDLIALGATYTREFGDVAFTAGAGVQWGDQKDTSATVKSALGDYAVWHLGATLGYKGFVFGGHYFNNGETGLAKDDEEFGWQLGLTYETGPFAVGVNYARVETDYKARGVSDTTDYAWGLGAAYQLAPGLSLQGDIVFFEAESADKTALKAGKTKNDGTLFTFRTRVDF</sequence>
<dbReference type="InterPro" id="IPR023614">
    <property type="entry name" value="Porin_dom_sf"/>
</dbReference>